<feature type="compositionally biased region" description="Polar residues" evidence="1">
    <location>
        <begin position="139"/>
        <end position="149"/>
    </location>
</feature>
<feature type="region of interest" description="Disordered" evidence="1">
    <location>
        <begin position="135"/>
        <end position="162"/>
    </location>
</feature>
<proteinExistence type="predicted"/>
<dbReference type="EMBL" id="JABXBU010000002">
    <property type="protein sequence ID" value="KAF8794755.1"/>
    <property type="molecule type" value="Genomic_DNA"/>
</dbReference>
<keyword evidence="3" id="KW-1185">Reference proteome</keyword>
<gene>
    <name evidence="2" type="ORF">HNY73_002697</name>
</gene>
<dbReference type="OrthoDB" id="10532744at2759"/>
<dbReference type="Proteomes" id="UP000807504">
    <property type="component" value="Unassembled WGS sequence"/>
</dbReference>
<name>A0A8T0FWW8_ARGBR</name>
<feature type="compositionally biased region" description="Basic and acidic residues" evidence="1">
    <location>
        <begin position="1"/>
        <end position="23"/>
    </location>
</feature>
<reference evidence="2" key="2">
    <citation type="submission" date="2020-06" db="EMBL/GenBank/DDBJ databases">
        <authorList>
            <person name="Sheffer M."/>
        </authorList>
    </citation>
    <scope>NUCLEOTIDE SEQUENCE</scope>
</reference>
<feature type="region of interest" description="Disordered" evidence="1">
    <location>
        <begin position="180"/>
        <end position="200"/>
    </location>
</feature>
<evidence type="ECO:0000313" key="3">
    <source>
        <dbReference type="Proteomes" id="UP000807504"/>
    </source>
</evidence>
<evidence type="ECO:0000256" key="1">
    <source>
        <dbReference type="SAM" id="MobiDB-lite"/>
    </source>
</evidence>
<protein>
    <submittedName>
        <fullName evidence="2">Uncharacterized protein</fullName>
    </submittedName>
</protein>
<accession>A0A8T0FWW8</accession>
<dbReference type="AlphaFoldDB" id="A0A8T0FWW8"/>
<organism evidence="2 3">
    <name type="scientific">Argiope bruennichi</name>
    <name type="common">Wasp spider</name>
    <name type="synonym">Aranea bruennichi</name>
    <dbReference type="NCBI Taxonomy" id="94029"/>
    <lineage>
        <taxon>Eukaryota</taxon>
        <taxon>Metazoa</taxon>
        <taxon>Ecdysozoa</taxon>
        <taxon>Arthropoda</taxon>
        <taxon>Chelicerata</taxon>
        <taxon>Arachnida</taxon>
        <taxon>Araneae</taxon>
        <taxon>Araneomorphae</taxon>
        <taxon>Entelegynae</taxon>
        <taxon>Araneoidea</taxon>
        <taxon>Araneidae</taxon>
        <taxon>Argiope</taxon>
    </lineage>
</organism>
<sequence length="260" mass="30025">MILMETKSEEKEKTGDIQKELQDTKTLSRPRNFSLQRRREVYYFSEGSGRGILKRVPIKDGIYRMNEQKTVLDNSDAAKSRNEIWTDIPLNTSEGSMVNKNNAETKNDDSYESLYHDQEVEAFVKSLDKIARYKPRKYNLNNPESTKPYKNNPKAKDEDQDPMKIFKQTQTEDDFYTPIKGHKKKKQQSNASLEIDSEKLKGSISDEELKKLSISKKISSSSKNPEALKDSRECLSERWTQKSLNDALNKISLKAPTTEL</sequence>
<evidence type="ECO:0000313" key="2">
    <source>
        <dbReference type="EMBL" id="KAF8794755.1"/>
    </source>
</evidence>
<reference evidence="2" key="1">
    <citation type="journal article" date="2020" name="bioRxiv">
        <title>Chromosome-level reference genome of the European wasp spider Argiope bruennichi: a resource for studies on range expansion and evolutionary adaptation.</title>
        <authorList>
            <person name="Sheffer M.M."/>
            <person name="Hoppe A."/>
            <person name="Krehenwinkel H."/>
            <person name="Uhl G."/>
            <person name="Kuss A.W."/>
            <person name="Jensen L."/>
            <person name="Jensen C."/>
            <person name="Gillespie R.G."/>
            <person name="Hoff K.J."/>
            <person name="Prost S."/>
        </authorList>
    </citation>
    <scope>NUCLEOTIDE SEQUENCE</scope>
</reference>
<feature type="region of interest" description="Disordered" evidence="1">
    <location>
        <begin position="1"/>
        <end position="30"/>
    </location>
</feature>
<comment type="caution">
    <text evidence="2">The sequence shown here is derived from an EMBL/GenBank/DDBJ whole genome shotgun (WGS) entry which is preliminary data.</text>
</comment>